<organism evidence="1 2">
    <name type="scientific">Polyangium jinanense</name>
    <dbReference type="NCBI Taxonomy" id="2829994"/>
    <lineage>
        <taxon>Bacteria</taxon>
        <taxon>Pseudomonadati</taxon>
        <taxon>Myxococcota</taxon>
        <taxon>Polyangia</taxon>
        <taxon>Polyangiales</taxon>
        <taxon>Polyangiaceae</taxon>
        <taxon>Polyangium</taxon>
    </lineage>
</organism>
<reference evidence="1 2" key="1">
    <citation type="submission" date="2021-04" db="EMBL/GenBank/DDBJ databases">
        <title>Genome analysis of Polyangium sp.</title>
        <authorList>
            <person name="Li Y."/>
            <person name="Wang J."/>
        </authorList>
    </citation>
    <scope>NUCLEOTIDE SEQUENCE [LARGE SCALE GENOMIC DNA]</scope>
    <source>
        <strain evidence="1 2">SDU14</strain>
    </source>
</reference>
<gene>
    <name evidence="1" type="ORF">KEG57_21685</name>
</gene>
<name>A0A9X4ASF8_9BACT</name>
<dbReference type="RefSeq" id="WP_272420959.1">
    <property type="nucleotide sequence ID" value="NZ_JAGTJJ010000012.1"/>
</dbReference>
<dbReference type="AlphaFoldDB" id="A0A9X4ASF8"/>
<evidence type="ECO:0000313" key="2">
    <source>
        <dbReference type="Proteomes" id="UP001151081"/>
    </source>
</evidence>
<keyword evidence="2" id="KW-1185">Reference proteome</keyword>
<protein>
    <submittedName>
        <fullName evidence="1">Uncharacterized protein</fullName>
    </submittedName>
</protein>
<accession>A0A9X4ASF8</accession>
<sequence length="79" mass="8395">MSGNPGDDRDALIEALAGAYRARGPLGEVRTHPAFHDLDEAGRAEAFELARRQRVVEAALDPDGLSTTARAVLARIRGG</sequence>
<dbReference type="Proteomes" id="UP001151081">
    <property type="component" value="Unassembled WGS sequence"/>
</dbReference>
<proteinExistence type="predicted"/>
<evidence type="ECO:0000313" key="1">
    <source>
        <dbReference type="EMBL" id="MDC3983138.1"/>
    </source>
</evidence>
<dbReference type="EMBL" id="JAGTJJ010000012">
    <property type="protein sequence ID" value="MDC3983138.1"/>
    <property type="molecule type" value="Genomic_DNA"/>
</dbReference>
<comment type="caution">
    <text evidence="1">The sequence shown here is derived from an EMBL/GenBank/DDBJ whole genome shotgun (WGS) entry which is preliminary data.</text>
</comment>